<keyword evidence="3" id="KW-0804">Transcription</keyword>
<keyword evidence="2" id="KW-0238">DNA-binding</keyword>
<dbReference type="InterPro" id="IPR000835">
    <property type="entry name" value="HTH_MarR-typ"/>
</dbReference>
<organism evidence="5 6">
    <name type="scientific">Candidatus Lachnoclostridium pullistercoris</name>
    <dbReference type="NCBI Taxonomy" id="2838632"/>
    <lineage>
        <taxon>Bacteria</taxon>
        <taxon>Bacillati</taxon>
        <taxon>Bacillota</taxon>
        <taxon>Clostridia</taxon>
        <taxon>Lachnospirales</taxon>
        <taxon>Lachnospiraceae</taxon>
    </lineage>
</organism>
<gene>
    <name evidence="5" type="ORF">IAA04_02050</name>
</gene>
<evidence type="ECO:0000256" key="1">
    <source>
        <dbReference type="ARBA" id="ARBA00023015"/>
    </source>
</evidence>
<reference evidence="5" key="2">
    <citation type="submission" date="2021-04" db="EMBL/GenBank/DDBJ databases">
        <authorList>
            <person name="Gilroy R."/>
        </authorList>
    </citation>
    <scope>NUCLEOTIDE SEQUENCE</scope>
    <source>
        <strain evidence="5">CHK183-5548</strain>
    </source>
</reference>
<protein>
    <submittedName>
        <fullName evidence="5">MarR family winged helix-turn-helix transcriptional regulator</fullName>
    </submittedName>
</protein>
<comment type="caution">
    <text evidence="5">The sequence shown here is derived from an EMBL/GenBank/DDBJ whole genome shotgun (WGS) entry which is preliminary data.</text>
</comment>
<dbReference type="AlphaFoldDB" id="A0A9D2P9U2"/>
<dbReference type="SMART" id="SM00347">
    <property type="entry name" value="HTH_MARR"/>
    <property type="match status" value="1"/>
</dbReference>
<feature type="domain" description="HTH marR-type" evidence="4">
    <location>
        <begin position="3"/>
        <end position="137"/>
    </location>
</feature>
<dbReference type="Pfam" id="PF12802">
    <property type="entry name" value="MarR_2"/>
    <property type="match status" value="1"/>
</dbReference>
<dbReference type="Gene3D" id="1.10.10.10">
    <property type="entry name" value="Winged helix-like DNA-binding domain superfamily/Winged helix DNA-binding domain"/>
    <property type="match status" value="1"/>
</dbReference>
<dbReference type="PROSITE" id="PS50995">
    <property type="entry name" value="HTH_MARR_2"/>
    <property type="match status" value="1"/>
</dbReference>
<evidence type="ECO:0000313" key="6">
    <source>
        <dbReference type="Proteomes" id="UP000823883"/>
    </source>
</evidence>
<evidence type="ECO:0000256" key="2">
    <source>
        <dbReference type="ARBA" id="ARBA00023125"/>
    </source>
</evidence>
<reference evidence="5" key="1">
    <citation type="journal article" date="2021" name="PeerJ">
        <title>Extensive microbial diversity within the chicken gut microbiome revealed by metagenomics and culture.</title>
        <authorList>
            <person name="Gilroy R."/>
            <person name="Ravi A."/>
            <person name="Getino M."/>
            <person name="Pursley I."/>
            <person name="Horton D.L."/>
            <person name="Alikhan N.F."/>
            <person name="Baker D."/>
            <person name="Gharbi K."/>
            <person name="Hall N."/>
            <person name="Watson M."/>
            <person name="Adriaenssens E.M."/>
            <person name="Foster-Nyarko E."/>
            <person name="Jarju S."/>
            <person name="Secka A."/>
            <person name="Antonio M."/>
            <person name="Oren A."/>
            <person name="Chaudhuri R.R."/>
            <person name="La Ragione R."/>
            <person name="Hildebrand F."/>
            <person name="Pallen M.J."/>
        </authorList>
    </citation>
    <scope>NUCLEOTIDE SEQUENCE</scope>
    <source>
        <strain evidence="5">CHK183-5548</strain>
    </source>
</reference>
<dbReference type="SUPFAM" id="SSF46785">
    <property type="entry name" value="Winged helix' DNA-binding domain"/>
    <property type="match status" value="1"/>
</dbReference>
<keyword evidence="1" id="KW-0805">Transcription regulation</keyword>
<dbReference type="GO" id="GO:0003677">
    <property type="term" value="F:DNA binding"/>
    <property type="evidence" value="ECO:0007669"/>
    <property type="project" value="UniProtKB-KW"/>
</dbReference>
<dbReference type="PANTHER" id="PTHR42756:SF1">
    <property type="entry name" value="TRANSCRIPTIONAL REPRESSOR OF EMRAB OPERON"/>
    <property type="match status" value="1"/>
</dbReference>
<dbReference type="InterPro" id="IPR036388">
    <property type="entry name" value="WH-like_DNA-bd_sf"/>
</dbReference>
<dbReference type="Proteomes" id="UP000823883">
    <property type="component" value="Unassembled WGS sequence"/>
</dbReference>
<dbReference type="PRINTS" id="PR00598">
    <property type="entry name" value="HTHMARR"/>
</dbReference>
<name>A0A9D2P9U2_9FIRM</name>
<sequence>MTDQRLVSLLKQASTFLDQYEKNALKGSGLTPSQNHMLSYLLTIPDQTFNATEIRMDTGISKAAISGALKGLKQKGYLNIRSFPTDERKKQITLTSKALRARESAEEYQKLRAERLFHGISREELDALESILTKIIGNIKQENPRRNSYDTYTDGTD</sequence>
<dbReference type="GO" id="GO:0003700">
    <property type="term" value="F:DNA-binding transcription factor activity"/>
    <property type="evidence" value="ECO:0007669"/>
    <property type="project" value="InterPro"/>
</dbReference>
<dbReference type="EMBL" id="DWWL01000009">
    <property type="protein sequence ID" value="HJC46817.1"/>
    <property type="molecule type" value="Genomic_DNA"/>
</dbReference>
<evidence type="ECO:0000256" key="3">
    <source>
        <dbReference type="ARBA" id="ARBA00023163"/>
    </source>
</evidence>
<evidence type="ECO:0000313" key="5">
    <source>
        <dbReference type="EMBL" id="HJC46817.1"/>
    </source>
</evidence>
<accession>A0A9D2P9U2</accession>
<dbReference type="InterPro" id="IPR036390">
    <property type="entry name" value="WH_DNA-bd_sf"/>
</dbReference>
<proteinExistence type="predicted"/>
<dbReference type="PANTHER" id="PTHR42756">
    <property type="entry name" value="TRANSCRIPTIONAL REGULATOR, MARR"/>
    <property type="match status" value="1"/>
</dbReference>
<evidence type="ECO:0000259" key="4">
    <source>
        <dbReference type="PROSITE" id="PS50995"/>
    </source>
</evidence>